<dbReference type="PANTHER" id="PTHR10353">
    <property type="entry name" value="GLYCOSYL HYDROLASE"/>
    <property type="match status" value="1"/>
</dbReference>
<dbReference type="InterPro" id="IPR001360">
    <property type="entry name" value="Glyco_hydro_1"/>
</dbReference>
<dbReference type="SUPFAM" id="SSF51445">
    <property type="entry name" value="(Trans)glycosidases"/>
    <property type="match status" value="1"/>
</dbReference>
<evidence type="ECO:0000313" key="4">
    <source>
        <dbReference type="Proteomes" id="UP001055219"/>
    </source>
</evidence>
<dbReference type="RefSeq" id="XP_051360109.1">
    <property type="nucleotide sequence ID" value="XM_051508880.1"/>
</dbReference>
<organism evidence="3 4">
    <name type="scientific">Emericellopsis cladophorae</name>
    <dbReference type="NCBI Taxonomy" id="2686198"/>
    <lineage>
        <taxon>Eukaryota</taxon>
        <taxon>Fungi</taxon>
        <taxon>Dikarya</taxon>
        <taxon>Ascomycota</taxon>
        <taxon>Pezizomycotina</taxon>
        <taxon>Sordariomycetes</taxon>
        <taxon>Hypocreomycetidae</taxon>
        <taxon>Hypocreales</taxon>
        <taxon>Bionectriaceae</taxon>
        <taxon>Emericellopsis</taxon>
    </lineage>
</organism>
<feature type="chain" id="PRO_5040287937" evidence="2">
    <location>
        <begin position="17"/>
        <end position="581"/>
    </location>
</feature>
<keyword evidence="4" id="KW-1185">Reference proteome</keyword>
<comment type="similarity">
    <text evidence="1">Belongs to the glycosyl hydrolase 1 family.</text>
</comment>
<dbReference type="EMBL" id="JAGIXG020000050">
    <property type="protein sequence ID" value="KAI6779253.1"/>
    <property type="molecule type" value="Genomic_DNA"/>
</dbReference>
<evidence type="ECO:0000313" key="3">
    <source>
        <dbReference type="EMBL" id="KAI6779253.1"/>
    </source>
</evidence>
<dbReference type="AlphaFoldDB" id="A0A9P9XX96"/>
<dbReference type="OrthoDB" id="65569at2759"/>
<keyword evidence="2" id="KW-0732">Signal</keyword>
<feature type="signal peptide" evidence="2">
    <location>
        <begin position="1"/>
        <end position="16"/>
    </location>
</feature>
<protein>
    <submittedName>
        <fullName evidence="3">Beta-glucosidase A</fullName>
    </submittedName>
</protein>
<dbReference type="InterPro" id="IPR017853">
    <property type="entry name" value="GH"/>
</dbReference>
<evidence type="ECO:0000256" key="2">
    <source>
        <dbReference type="SAM" id="SignalP"/>
    </source>
</evidence>
<accession>A0A9P9XX96</accession>
<dbReference type="GeneID" id="75834253"/>
<sequence length="581" mass="65406">MKKVCFFSGLVSGVAAQNDYQWPAYREIEYAVPRVVPDKFATYAPPYASLSRLVPNQTTTSWPVDATPTDQSETYGRYALSSLWQDIPVTTGPFSTTVEPTPLPSQELVKPPPLPLDGGKPSCLGFPKNISWGFAGAALQIEGALRDEGRGPSVWESRNKGNYTGKNGGPPDVAAMNYYLYKQDIARMAAIGVESYSFSVSWPRVVPFGVAGSPINEEAIDHYDSVIDTILEYGMKPVVTLFHWDTPVYYADGTVMAVSHPEFVEGWMYYAKTVLAHYSDRVGTWYSFNEPTIQGNAQGNWSYTKNILDAHASIVNWYRDEIKGNGLWSFKMELSGTGFSLPLDPANHSDVEAAVRRNDFNLAMFTNPVFLGRNVPQSMQAVGFPTYTDEELEFYKGTADFFAFDVYTATYHSAPDSGILACEGDIEHPLYPACTRTQRNRTSAWQENYYGNVDRIAVPPDGVRAMLGYFHHTYPTKHGITIGEFGLPPYHATEMSVEQHVMDPAQGNFYVPFLREVLKSINYDGVKMKGVFGWSYLDNWEWGQYDDMYGVQVYNKTTMQRRFKRAIFDFTDFMLQHTAEE</sequence>
<reference evidence="3" key="1">
    <citation type="journal article" date="2021" name="J Fungi (Basel)">
        <title>Genomic and Metabolomic Analyses of the Marine Fungus Emericellopsis cladophorae: Insights into Saltwater Adaptability Mechanisms and Its Biosynthetic Potential.</title>
        <authorList>
            <person name="Goncalves M.F.M."/>
            <person name="Hilario S."/>
            <person name="Van de Peer Y."/>
            <person name="Esteves A.C."/>
            <person name="Alves A."/>
        </authorList>
    </citation>
    <scope>NUCLEOTIDE SEQUENCE</scope>
    <source>
        <strain evidence="3">MUM 19.33</strain>
    </source>
</reference>
<dbReference type="Proteomes" id="UP001055219">
    <property type="component" value="Unassembled WGS sequence"/>
</dbReference>
<dbReference type="PANTHER" id="PTHR10353:SF53">
    <property type="entry name" value="BETA-1,4-GLUCOSIDASE (EUROFUNG)"/>
    <property type="match status" value="1"/>
</dbReference>
<proteinExistence type="inferred from homology"/>
<comment type="caution">
    <text evidence="3">The sequence shown here is derived from an EMBL/GenBank/DDBJ whole genome shotgun (WGS) entry which is preliminary data.</text>
</comment>
<gene>
    <name evidence="3" type="ORF">J7T54_007780</name>
</gene>
<reference evidence="3" key="2">
    <citation type="submission" date="2022-07" db="EMBL/GenBank/DDBJ databases">
        <authorList>
            <person name="Goncalves M.F.M."/>
            <person name="Hilario S."/>
            <person name="Van De Peer Y."/>
            <person name="Esteves A.C."/>
            <person name="Alves A."/>
        </authorList>
    </citation>
    <scope>NUCLEOTIDE SEQUENCE</scope>
    <source>
        <strain evidence="3">MUM 19.33</strain>
    </source>
</reference>
<dbReference type="Pfam" id="PF00232">
    <property type="entry name" value="Glyco_hydro_1"/>
    <property type="match status" value="1"/>
</dbReference>
<evidence type="ECO:0000256" key="1">
    <source>
        <dbReference type="RuleBase" id="RU003690"/>
    </source>
</evidence>
<dbReference type="Gene3D" id="3.20.20.80">
    <property type="entry name" value="Glycosidases"/>
    <property type="match status" value="1"/>
</dbReference>
<name>A0A9P9XX96_9HYPO</name>
<dbReference type="GO" id="GO:0005975">
    <property type="term" value="P:carbohydrate metabolic process"/>
    <property type="evidence" value="ECO:0007669"/>
    <property type="project" value="InterPro"/>
</dbReference>
<dbReference type="GO" id="GO:0008422">
    <property type="term" value="F:beta-glucosidase activity"/>
    <property type="evidence" value="ECO:0007669"/>
    <property type="project" value="TreeGrafter"/>
</dbReference>